<dbReference type="SMART" id="SM00913">
    <property type="entry name" value="IBN_N"/>
    <property type="match status" value="1"/>
</dbReference>
<dbReference type="InterPro" id="IPR016024">
    <property type="entry name" value="ARM-type_fold"/>
</dbReference>
<dbReference type="InterPro" id="IPR001494">
    <property type="entry name" value="Importin-beta_N"/>
</dbReference>
<keyword evidence="12" id="KW-1185">Reference proteome</keyword>
<dbReference type="GO" id="GO:0006611">
    <property type="term" value="P:protein export from nucleus"/>
    <property type="evidence" value="ECO:0007669"/>
    <property type="project" value="TreeGrafter"/>
</dbReference>
<evidence type="ECO:0000256" key="3">
    <source>
        <dbReference type="ARBA" id="ARBA00009466"/>
    </source>
</evidence>
<evidence type="ECO:0000256" key="1">
    <source>
        <dbReference type="ARBA" id="ARBA00004123"/>
    </source>
</evidence>
<comment type="similarity">
    <text evidence="3">Belongs to the exportin family.</text>
</comment>
<dbReference type="Pfam" id="PF03810">
    <property type="entry name" value="IBN_N"/>
    <property type="match status" value="1"/>
</dbReference>
<dbReference type="PANTHER" id="PTHR12596">
    <property type="entry name" value="EXPORTIN 4,7-RELATED"/>
    <property type="match status" value="1"/>
</dbReference>
<dbReference type="SUPFAM" id="SSF48371">
    <property type="entry name" value="ARM repeat"/>
    <property type="match status" value="1"/>
</dbReference>
<dbReference type="GO" id="GO:0005737">
    <property type="term" value="C:cytoplasm"/>
    <property type="evidence" value="ECO:0007669"/>
    <property type="project" value="UniProtKB-SubCell"/>
</dbReference>
<dbReference type="InterPro" id="IPR011989">
    <property type="entry name" value="ARM-like"/>
</dbReference>
<name>K8EB00_9CHLO</name>
<dbReference type="Proteomes" id="UP000198341">
    <property type="component" value="Chromosome 2"/>
</dbReference>
<dbReference type="STRING" id="41875.K8EB00"/>
<evidence type="ECO:0000256" key="8">
    <source>
        <dbReference type="ARBA" id="ARBA00040444"/>
    </source>
</evidence>
<dbReference type="eggNOG" id="KOG4541">
    <property type="taxonomic scope" value="Eukaryota"/>
</dbReference>
<dbReference type="GO" id="GO:0005049">
    <property type="term" value="F:nuclear export signal receptor activity"/>
    <property type="evidence" value="ECO:0007669"/>
    <property type="project" value="InterPro"/>
</dbReference>
<accession>K8EB00</accession>
<feature type="region of interest" description="Disordered" evidence="9">
    <location>
        <begin position="1"/>
        <end position="20"/>
    </location>
</feature>
<reference evidence="11 12" key="1">
    <citation type="submission" date="2011-10" db="EMBL/GenBank/DDBJ databases">
        <authorList>
            <person name="Genoscope - CEA"/>
        </authorList>
    </citation>
    <scope>NUCLEOTIDE SEQUENCE [LARGE SCALE GENOMIC DNA]</scope>
    <source>
        <strain evidence="11 12">RCC 1105</strain>
    </source>
</reference>
<dbReference type="GO" id="GO:0005643">
    <property type="term" value="C:nuclear pore"/>
    <property type="evidence" value="ECO:0007669"/>
    <property type="project" value="TreeGrafter"/>
</dbReference>
<feature type="domain" description="Importin N-terminal" evidence="10">
    <location>
        <begin position="25"/>
        <end position="91"/>
    </location>
</feature>
<dbReference type="EMBL" id="FO082277">
    <property type="protein sequence ID" value="CCO15082.1"/>
    <property type="molecule type" value="Genomic_DNA"/>
</dbReference>
<organism evidence="11 12">
    <name type="scientific">Bathycoccus prasinos</name>
    <dbReference type="NCBI Taxonomy" id="41875"/>
    <lineage>
        <taxon>Eukaryota</taxon>
        <taxon>Viridiplantae</taxon>
        <taxon>Chlorophyta</taxon>
        <taxon>Mamiellophyceae</taxon>
        <taxon>Mamiellales</taxon>
        <taxon>Bathycoccaceae</taxon>
        <taxon>Bathycoccus</taxon>
    </lineage>
</organism>
<protein>
    <recommendedName>
        <fullName evidence="8">Exportin-4</fullName>
    </recommendedName>
</protein>
<dbReference type="RefSeq" id="XP_007514842.1">
    <property type="nucleotide sequence ID" value="XM_007514780.1"/>
</dbReference>
<sequence length="1247" mass="136752">MTSREQIEHAAQNLSSRTQSIREHSEQTLLSFRKSPEALYLCQDILINSQSIDAKFQASNALRFAILQKWDVMTNDMRAEIRQFCLKYLLHSQTTTETSSSSSRMSNVISSQIVSVLAVVLKRQWLDDDGKQRQMALEECERAVSSSATAGARKLGLDVFTQVVLECAPSTSSPMHLNWEFHERVRDALEKEVLVHFFSHAGNIAREVLMVEGGKMVKLGKDEECFFASLRLLNACLSWDFSRFGGFGKNGARGVENENGTTSNDNHNNSNSKGGRNVLENASISDGFIPVTPGETWRDVLLQSGENDTFAWLFSLHEAMHSPSGVAQNSADGSSAILPGTKVAKETRSLFSSFCALSGSIFPETDVHKQLKSMHFQRCAQSLLKTRTVMDPKDAMNNVDEREGEVLDCVKQLGTLCSAHHWTFLVAPCAATGSSVLEALTNICSAAIESGSLRAINDGSCLDLVMKNCFDAFAVLSSKVERNQAESPEMAMKINQEIAKICQRYVEFGLQSARESAYDEDDGHEEDGAAGIEALDVALDVVAELFRATVSSSVPMLAAALHEKINFLLQLAALSTDNAAHADLQRAPELFEELWWLLRLVGHVVADDGRGETPMRPLQFDENEQTRIALRQIGELFIGTLCVQMCENQSVKQFLSPRVVEQVVWCAARWADTHLFPEDSGGRVRNVLLNDNNLSINGSVQSPDPFEGEGGAYAAKILVGLATVSISFYDGETSLRKSASFRLLPSLTRRNAPCKAVANDPAWTTLLFSTGQAHENVNGGFPSEIFCGLTESLARAAIGIAEENDQRNTYLRYVLEPPSKVLLLAIENKKFIEHPTGESRTMGALEALRGVARASLSKRHEFSTNHFFELLSPLTRVIENAISANSSLVISRAMKLSETLCEIFAMDEENTDRQQRIREFTLSIVSIFAKSEPTKMTAATLTRLRDEEIKANYKCLKSLLRALTHLASAWNDEDKEKLASVVFSGLAVVIPLLTPDALLLPKLRNCYFSLLSYSMESFADIIVKNANRMSELVVNINGSAAGASDPNALFFMILSTLEFGLDNDDENVCRESLVALGALAAAELRKQKNGGGGGGAATDSPLLMQTTQTVASFIVEGGSATADNTKPNALMVQLPLSPLGKCLRIVWKRLLFVDASGGEKNSAIVDEAADALLPLLQIENACFMSLGEETFEAAEKKGGRGVVVREALGQLTTARGLNAEVDRMNKRRFRRNLGEFVERVRGVVRSN</sequence>
<evidence type="ECO:0000313" key="12">
    <source>
        <dbReference type="Proteomes" id="UP000198341"/>
    </source>
</evidence>
<evidence type="ECO:0000256" key="7">
    <source>
        <dbReference type="ARBA" id="ARBA00023242"/>
    </source>
</evidence>
<dbReference type="OrthoDB" id="5548448at2759"/>
<dbReference type="AlphaFoldDB" id="K8EB00"/>
<evidence type="ECO:0000259" key="10">
    <source>
        <dbReference type="PROSITE" id="PS50166"/>
    </source>
</evidence>
<proteinExistence type="inferred from homology"/>
<evidence type="ECO:0000256" key="4">
    <source>
        <dbReference type="ARBA" id="ARBA00022448"/>
    </source>
</evidence>
<feature type="region of interest" description="Disordered" evidence="9">
    <location>
        <begin position="255"/>
        <end position="276"/>
    </location>
</feature>
<feature type="compositionally biased region" description="Low complexity" evidence="9">
    <location>
        <begin position="257"/>
        <end position="275"/>
    </location>
</feature>
<keyword evidence="7" id="KW-0539">Nucleus</keyword>
<evidence type="ECO:0000256" key="6">
    <source>
        <dbReference type="ARBA" id="ARBA00022927"/>
    </source>
</evidence>
<dbReference type="InterPro" id="IPR044189">
    <property type="entry name" value="XPO4/7-like"/>
</dbReference>
<evidence type="ECO:0000313" key="11">
    <source>
        <dbReference type="EMBL" id="CCO15082.1"/>
    </source>
</evidence>
<keyword evidence="5" id="KW-0963">Cytoplasm</keyword>
<evidence type="ECO:0000256" key="2">
    <source>
        <dbReference type="ARBA" id="ARBA00004496"/>
    </source>
</evidence>
<comment type="subcellular location">
    <subcellularLocation>
        <location evidence="2">Cytoplasm</location>
    </subcellularLocation>
    <subcellularLocation>
        <location evidence="1">Nucleus</location>
    </subcellularLocation>
</comment>
<evidence type="ECO:0000256" key="5">
    <source>
        <dbReference type="ARBA" id="ARBA00022490"/>
    </source>
</evidence>
<dbReference type="PANTHER" id="PTHR12596:SF1">
    <property type="entry name" value="EXPORTIN-4"/>
    <property type="match status" value="1"/>
</dbReference>
<dbReference type="PROSITE" id="PS50166">
    <property type="entry name" value="IMPORTIN_B_NT"/>
    <property type="match status" value="1"/>
</dbReference>
<evidence type="ECO:0000256" key="9">
    <source>
        <dbReference type="SAM" id="MobiDB-lite"/>
    </source>
</evidence>
<dbReference type="KEGG" id="bpg:Bathy02g00480"/>
<dbReference type="Gene3D" id="1.25.10.10">
    <property type="entry name" value="Leucine-rich Repeat Variant"/>
    <property type="match status" value="1"/>
</dbReference>
<dbReference type="GO" id="GO:0031267">
    <property type="term" value="F:small GTPase binding"/>
    <property type="evidence" value="ECO:0007669"/>
    <property type="project" value="InterPro"/>
</dbReference>
<keyword evidence="4" id="KW-0813">Transport</keyword>
<dbReference type="GeneID" id="19017162"/>
<gene>
    <name evidence="11" type="ORF">Bathy02g00480</name>
</gene>
<keyword evidence="6" id="KW-0653">Protein transport</keyword>